<dbReference type="SMART" id="SM00228">
    <property type="entry name" value="PDZ"/>
    <property type="match status" value="1"/>
</dbReference>
<feature type="transmembrane region" description="Helical" evidence="11">
    <location>
        <begin position="6"/>
        <end position="28"/>
    </location>
</feature>
<dbReference type="EMBL" id="LN824141">
    <property type="protein sequence ID" value="CEP78693.1"/>
    <property type="molecule type" value="Genomic_DNA"/>
</dbReference>
<keyword evidence="9" id="KW-0482">Metalloprotease</keyword>
<evidence type="ECO:0000256" key="11">
    <source>
        <dbReference type="SAM" id="Phobius"/>
    </source>
</evidence>
<proteinExistence type="inferred from homology"/>
<dbReference type="AlphaFoldDB" id="A0A0C7NZI5"/>
<dbReference type="InterPro" id="IPR008915">
    <property type="entry name" value="Peptidase_M50"/>
</dbReference>
<dbReference type="STRING" id="1006576.DTL3_1399"/>
<protein>
    <submittedName>
        <fullName evidence="13">Membrane-associated Zn-dependent protease 1</fullName>
    </submittedName>
</protein>
<dbReference type="PANTHER" id="PTHR42837">
    <property type="entry name" value="REGULATOR OF SIGMA-E PROTEASE RSEP"/>
    <property type="match status" value="1"/>
</dbReference>
<dbReference type="Pfam" id="PF17820">
    <property type="entry name" value="PDZ_6"/>
    <property type="match status" value="1"/>
</dbReference>
<name>A0A0C7NZI5_DEFTU</name>
<gene>
    <name evidence="13" type="ORF">DTL3_1399</name>
</gene>
<evidence type="ECO:0000313" key="14">
    <source>
        <dbReference type="Proteomes" id="UP000032809"/>
    </source>
</evidence>
<keyword evidence="10 11" id="KW-0472">Membrane</keyword>
<keyword evidence="6" id="KW-0378">Hydrolase</keyword>
<feature type="transmembrane region" description="Helical" evidence="11">
    <location>
        <begin position="97"/>
        <end position="124"/>
    </location>
</feature>
<dbReference type="InterPro" id="IPR036034">
    <property type="entry name" value="PDZ_sf"/>
</dbReference>
<sequence>MTVFLSIIWFLIVISVIVIVHEFGHFLFAKLFKTKVEEFAIGFGPAIFKIAGKETLFRFNCIPLGGYVRLGGEEIFDEEDKKDDPSLFYNKKPWQKLLITAAGPIFSFLLGYFIFIGIAGLYGFPQVVIGDVNPGSPAEIAGLMPGDIIRKVNGKYVFNQGILSMEITSGDPLELTVIRNNEKIVTNVVPVLVGERAVFMLNNVANLEQLHIQEEEILSINGERDIFSVMKLMEVGDPIEIELKGGQILKGNLTYFSYTPPTYIIGITYTYFSNEIKQDLEYFKKGDKIVSINGVLIEKPVDLEKFITSIQLNSDELIFSVTENFIDNAYRPIFNDILHVEIERNNELIEIQISKADFLNDISKPGALVSAYPNWKPKGVDFLSVPIHWANYLIKLTFQSLGQLFTGQLSSDDVMGVVGLTVVIGEAAKFGLEAILELMALITISLGAFNLIPIPGLDGGRIIFSIYEMIARKPVSPKVEAIINTIGFLFLILLIVFVTYNDIVRFF</sequence>
<feature type="domain" description="PDZ" evidence="12">
    <location>
        <begin position="110"/>
        <end position="181"/>
    </location>
</feature>
<dbReference type="CDD" id="cd06163">
    <property type="entry name" value="S2P-M50_PDZ_RseP-like"/>
    <property type="match status" value="2"/>
</dbReference>
<evidence type="ECO:0000256" key="6">
    <source>
        <dbReference type="ARBA" id="ARBA00022801"/>
    </source>
</evidence>
<comment type="cofactor">
    <cofactor evidence="1">
        <name>Zn(2+)</name>
        <dbReference type="ChEBI" id="CHEBI:29105"/>
    </cofactor>
</comment>
<evidence type="ECO:0000256" key="8">
    <source>
        <dbReference type="ARBA" id="ARBA00022989"/>
    </source>
</evidence>
<dbReference type="Gene3D" id="2.30.42.10">
    <property type="match status" value="1"/>
</dbReference>
<keyword evidence="5 11" id="KW-0812">Transmembrane</keyword>
<dbReference type="SUPFAM" id="SSF50156">
    <property type="entry name" value="PDZ domain-like"/>
    <property type="match status" value="1"/>
</dbReference>
<reference evidence="14" key="1">
    <citation type="submission" date="2014-11" db="EMBL/GenBank/DDBJ databases">
        <authorList>
            <person name="Wibberg D."/>
        </authorList>
    </citation>
    <scope>NUCLEOTIDE SEQUENCE [LARGE SCALE GENOMIC DNA]</scope>
    <source>
        <strain evidence="14">L3</strain>
    </source>
</reference>
<dbReference type="PROSITE" id="PS50106">
    <property type="entry name" value="PDZ"/>
    <property type="match status" value="1"/>
</dbReference>
<keyword evidence="8 11" id="KW-1133">Transmembrane helix</keyword>
<evidence type="ECO:0000256" key="10">
    <source>
        <dbReference type="ARBA" id="ARBA00023136"/>
    </source>
</evidence>
<dbReference type="HOGENOM" id="CLU_025778_1_0_0"/>
<evidence type="ECO:0000259" key="12">
    <source>
        <dbReference type="PROSITE" id="PS50106"/>
    </source>
</evidence>
<dbReference type="InterPro" id="IPR041489">
    <property type="entry name" value="PDZ_6"/>
</dbReference>
<dbReference type="GO" id="GO:0016020">
    <property type="term" value="C:membrane"/>
    <property type="evidence" value="ECO:0007669"/>
    <property type="project" value="UniProtKB-SubCell"/>
</dbReference>
<evidence type="ECO:0000256" key="2">
    <source>
        <dbReference type="ARBA" id="ARBA00004141"/>
    </source>
</evidence>
<comment type="similarity">
    <text evidence="3">Belongs to the peptidase M50B family.</text>
</comment>
<dbReference type="Pfam" id="PF02163">
    <property type="entry name" value="Peptidase_M50"/>
    <property type="match status" value="1"/>
</dbReference>
<organism evidence="13 14">
    <name type="scientific">Defluviitoga tunisiensis</name>
    <dbReference type="NCBI Taxonomy" id="1006576"/>
    <lineage>
        <taxon>Bacteria</taxon>
        <taxon>Thermotogati</taxon>
        <taxon>Thermotogota</taxon>
        <taxon>Thermotogae</taxon>
        <taxon>Petrotogales</taxon>
        <taxon>Petrotogaceae</taxon>
        <taxon>Defluviitoga</taxon>
    </lineage>
</organism>
<comment type="subcellular location">
    <subcellularLocation>
        <location evidence="2">Membrane</location>
        <topology evidence="2">Multi-pass membrane protein</topology>
    </subcellularLocation>
</comment>
<dbReference type="OrthoDB" id="9782003at2"/>
<evidence type="ECO:0000256" key="5">
    <source>
        <dbReference type="ARBA" id="ARBA00022692"/>
    </source>
</evidence>
<evidence type="ECO:0000256" key="4">
    <source>
        <dbReference type="ARBA" id="ARBA00022670"/>
    </source>
</evidence>
<feature type="transmembrane region" description="Helical" evidence="11">
    <location>
        <begin position="481"/>
        <end position="500"/>
    </location>
</feature>
<dbReference type="KEGG" id="dtn:DTL3_1399"/>
<dbReference type="GO" id="GO:0004222">
    <property type="term" value="F:metalloendopeptidase activity"/>
    <property type="evidence" value="ECO:0007669"/>
    <property type="project" value="InterPro"/>
</dbReference>
<evidence type="ECO:0000313" key="13">
    <source>
        <dbReference type="EMBL" id="CEP78693.1"/>
    </source>
</evidence>
<evidence type="ECO:0000256" key="3">
    <source>
        <dbReference type="ARBA" id="ARBA00007931"/>
    </source>
</evidence>
<dbReference type="RefSeq" id="WP_052670424.1">
    <property type="nucleotide sequence ID" value="NZ_LN824141.1"/>
</dbReference>
<evidence type="ECO:0000256" key="1">
    <source>
        <dbReference type="ARBA" id="ARBA00001947"/>
    </source>
</evidence>
<keyword evidence="4 13" id="KW-0645">Protease</keyword>
<evidence type="ECO:0000256" key="9">
    <source>
        <dbReference type="ARBA" id="ARBA00023049"/>
    </source>
</evidence>
<evidence type="ECO:0000256" key="7">
    <source>
        <dbReference type="ARBA" id="ARBA00022833"/>
    </source>
</evidence>
<dbReference type="InterPro" id="IPR004387">
    <property type="entry name" value="Pept_M50_Zn"/>
</dbReference>
<keyword evidence="7" id="KW-0862">Zinc</keyword>
<feature type="transmembrane region" description="Helical" evidence="11">
    <location>
        <begin position="438"/>
        <end position="460"/>
    </location>
</feature>
<keyword evidence="14" id="KW-1185">Reference proteome</keyword>
<accession>A0A0C7NZI5</accession>
<dbReference type="GO" id="GO:0006508">
    <property type="term" value="P:proteolysis"/>
    <property type="evidence" value="ECO:0007669"/>
    <property type="project" value="UniProtKB-KW"/>
</dbReference>
<dbReference type="PANTHER" id="PTHR42837:SF2">
    <property type="entry name" value="MEMBRANE METALLOPROTEASE ARASP2, CHLOROPLASTIC-RELATED"/>
    <property type="match status" value="1"/>
</dbReference>
<dbReference type="InterPro" id="IPR001478">
    <property type="entry name" value="PDZ"/>
</dbReference>
<dbReference type="Proteomes" id="UP000032809">
    <property type="component" value="Chromosome I"/>
</dbReference>